<evidence type="ECO:0000256" key="2">
    <source>
        <dbReference type="SAM" id="MobiDB-lite"/>
    </source>
</evidence>
<organism evidence="6 7">
    <name type="scientific">Verticillium longisporum</name>
    <name type="common">Verticillium dahliae var. longisporum</name>
    <dbReference type="NCBI Taxonomy" id="100787"/>
    <lineage>
        <taxon>Eukaryota</taxon>
        <taxon>Fungi</taxon>
        <taxon>Dikarya</taxon>
        <taxon>Ascomycota</taxon>
        <taxon>Pezizomycotina</taxon>
        <taxon>Sordariomycetes</taxon>
        <taxon>Hypocreomycetidae</taxon>
        <taxon>Glomerellales</taxon>
        <taxon>Plectosphaerellaceae</taxon>
        <taxon>Verticillium</taxon>
    </lineage>
</organism>
<evidence type="ECO:0000313" key="7">
    <source>
        <dbReference type="Proteomes" id="UP000044602"/>
    </source>
</evidence>
<dbReference type="GO" id="GO:0046872">
    <property type="term" value="F:metal ion binding"/>
    <property type="evidence" value="ECO:0007669"/>
    <property type="project" value="UniProtKB-KW"/>
</dbReference>
<keyword evidence="1" id="KW-0479">Metal-binding</keyword>
<dbReference type="InterPro" id="IPR050316">
    <property type="entry name" value="Tyrosinase/Hemocyanin"/>
</dbReference>
<protein>
    <recommendedName>
        <fullName evidence="4 5">Tyrosinase copper-binding domain-containing protein</fullName>
    </recommendedName>
</protein>
<evidence type="ECO:0000313" key="6">
    <source>
        <dbReference type="EMBL" id="CRK28256.1"/>
    </source>
</evidence>
<dbReference type="PRINTS" id="PR00092">
    <property type="entry name" value="TYROSINASE"/>
</dbReference>
<sequence>MLLRFSLTVWVLAALASLVASQAYPITGVQVAAGSAVPYRKNINILYKNGGAPWDLYLRSLQDLYAQDANNRLSYFQIAGIHGRPYIEWNNAGRRNTNGWQGYCPHGEALFLPWHRPYVLAFEQRLVETAIRLANQYPAAHRATYVKAAQTLRAPFWDWGYDARVPPVTVPNTLPVRVPNGSGLRTIQISNPLRYYRFPQSAIDQRFGSFSRDAQVFKCRAPQNYPNSANAAMARRSYRSWTYDAMTRSASFEEFASTGSSGISLEQIHNAVHWDGSCGFQFLDADYSAFDPLFMLHHANVDRLWAYRQFMRPDQATLTRTYSGGARFSTPGGTSIGPNSPLQPFFAAPGRFHTPNSVRSIRGFGYTYEGLEYWKKNDGQLQRDATAFINKYYATGAARPQVRKRENVEVTRYFAQIKVNVEELQRPCAIELFANVTSVGNFIVMKQPAQGLFYGKFSLDKAADPVELADTETKVVVSDLLAALRVQITKHDGTVQALESVPSFKLELENVDVIPPETDTELPEYTDAEKVTAPKEDLAAAPPS</sequence>
<dbReference type="Gene3D" id="1.10.1280.10">
    <property type="entry name" value="Di-copper center containing domain from catechol oxidase"/>
    <property type="match status" value="1"/>
</dbReference>
<dbReference type="PANTHER" id="PTHR11474">
    <property type="entry name" value="TYROSINASE FAMILY MEMBER"/>
    <property type="match status" value="1"/>
</dbReference>
<dbReference type="InterPro" id="IPR002227">
    <property type="entry name" value="Tyrosinase_Cu-bd"/>
</dbReference>
<keyword evidence="7" id="KW-1185">Reference proteome</keyword>
<feature type="signal peptide" evidence="3">
    <location>
        <begin position="1"/>
        <end position="23"/>
    </location>
</feature>
<feature type="compositionally biased region" description="Basic and acidic residues" evidence="2">
    <location>
        <begin position="527"/>
        <end position="538"/>
    </location>
</feature>
<dbReference type="EMBL" id="CVQH01020663">
    <property type="protein sequence ID" value="CRK28256.1"/>
    <property type="molecule type" value="Genomic_DNA"/>
</dbReference>
<name>A0A0G4M1R8_VERLO</name>
<evidence type="ECO:0000259" key="5">
    <source>
        <dbReference type="PROSITE" id="PS00498"/>
    </source>
</evidence>
<accession>A0A0G4M1R8</accession>
<evidence type="ECO:0000256" key="1">
    <source>
        <dbReference type="ARBA" id="ARBA00022723"/>
    </source>
</evidence>
<dbReference type="PANTHER" id="PTHR11474:SF131">
    <property type="entry name" value="TYROSINASE COPPER-BINDING DOMAIN-CONTAINING PROTEIN"/>
    <property type="match status" value="1"/>
</dbReference>
<feature type="chain" id="PRO_5002566787" description="Tyrosinase copper-binding domain-containing protein" evidence="3">
    <location>
        <begin position="24"/>
        <end position="544"/>
    </location>
</feature>
<keyword evidence="3" id="KW-0732">Signal</keyword>
<evidence type="ECO:0000259" key="4">
    <source>
        <dbReference type="PROSITE" id="PS00497"/>
    </source>
</evidence>
<dbReference type="GO" id="GO:0016491">
    <property type="term" value="F:oxidoreductase activity"/>
    <property type="evidence" value="ECO:0007669"/>
    <property type="project" value="InterPro"/>
</dbReference>
<reference evidence="6 7" key="1">
    <citation type="submission" date="2015-05" db="EMBL/GenBank/DDBJ databases">
        <authorList>
            <person name="Wang D.B."/>
            <person name="Wang M."/>
        </authorList>
    </citation>
    <scope>NUCLEOTIDE SEQUENCE [LARGE SCALE GENOMIC DNA]</scope>
    <source>
        <strain evidence="6">VL1</strain>
    </source>
</reference>
<gene>
    <name evidence="6" type="ORF">BN1708_015152</name>
</gene>
<proteinExistence type="predicted"/>
<evidence type="ECO:0000256" key="3">
    <source>
        <dbReference type="SAM" id="SignalP"/>
    </source>
</evidence>
<dbReference type="InterPro" id="IPR008922">
    <property type="entry name" value="Di-copper_centre_dom_sf"/>
</dbReference>
<dbReference type="SUPFAM" id="SSF48056">
    <property type="entry name" value="Di-copper centre-containing domain"/>
    <property type="match status" value="1"/>
</dbReference>
<dbReference type="Proteomes" id="UP000044602">
    <property type="component" value="Unassembled WGS sequence"/>
</dbReference>
<dbReference type="PROSITE" id="PS00497">
    <property type="entry name" value="TYROSINASE_1"/>
    <property type="match status" value="1"/>
</dbReference>
<feature type="domain" description="Tyrosinase copper-binding" evidence="4">
    <location>
        <begin position="106"/>
        <end position="123"/>
    </location>
</feature>
<dbReference type="PROSITE" id="PS00498">
    <property type="entry name" value="TYROSINASE_2"/>
    <property type="match status" value="1"/>
</dbReference>
<feature type="region of interest" description="Disordered" evidence="2">
    <location>
        <begin position="515"/>
        <end position="544"/>
    </location>
</feature>
<dbReference type="AlphaFoldDB" id="A0A0G4M1R8"/>
<dbReference type="Pfam" id="PF00264">
    <property type="entry name" value="Tyrosinase"/>
    <property type="match status" value="1"/>
</dbReference>
<feature type="domain" description="Tyrosinase copper-binding" evidence="5">
    <location>
        <begin position="291"/>
        <end position="302"/>
    </location>
</feature>